<dbReference type="Pfam" id="PF25772">
    <property type="entry name" value="HEAT_RRP12_N"/>
    <property type="match status" value="1"/>
</dbReference>
<evidence type="ECO:0000256" key="2">
    <source>
        <dbReference type="ARBA" id="ARBA00007690"/>
    </source>
</evidence>
<dbReference type="InterPro" id="IPR012978">
    <property type="entry name" value="HEAT_RRP12"/>
</dbReference>
<accession>W4VRP4</accession>
<feature type="compositionally biased region" description="Basic and acidic residues" evidence="4">
    <location>
        <begin position="1188"/>
        <end position="1197"/>
    </location>
</feature>
<evidence type="ECO:0000256" key="4">
    <source>
        <dbReference type="SAM" id="MobiDB-lite"/>
    </source>
</evidence>
<feature type="compositionally biased region" description="Basic residues" evidence="4">
    <location>
        <begin position="1376"/>
        <end position="1386"/>
    </location>
</feature>
<dbReference type="EMBL" id="GANO01000610">
    <property type="protein sequence ID" value="JAB59261.1"/>
    <property type="molecule type" value="mRNA"/>
</dbReference>
<protein>
    <submittedName>
        <fullName evidence="7">Uncharacterized protein</fullName>
    </submittedName>
</protein>
<dbReference type="Gene3D" id="1.25.10.10">
    <property type="entry name" value="Leucine-rich Repeat Variant"/>
    <property type="match status" value="1"/>
</dbReference>
<feature type="compositionally biased region" description="Acidic residues" evidence="4">
    <location>
        <begin position="1122"/>
        <end position="1134"/>
    </location>
</feature>
<feature type="region of interest" description="Disordered" evidence="4">
    <location>
        <begin position="1363"/>
        <end position="1386"/>
    </location>
</feature>
<feature type="compositionally biased region" description="Acidic residues" evidence="4">
    <location>
        <begin position="1207"/>
        <end position="1221"/>
    </location>
</feature>
<dbReference type="InterPro" id="IPR057860">
    <property type="entry name" value="HEAT_RRP12_N"/>
</dbReference>
<feature type="region of interest" description="Disordered" evidence="4">
    <location>
        <begin position="1"/>
        <end position="35"/>
    </location>
</feature>
<dbReference type="PANTHER" id="PTHR48287">
    <property type="entry name" value="ARM REPEAT SUPERFAMILY PROTEIN"/>
    <property type="match status" value="1"/>
</dbReference>
<evidence type="ECO:0000259" key="5">
    <source>
        <dbReference type="Pfam" id="PF08161"/>
    </source>
</evidence>
<evidence type="ECO:0000259" key="6">
    <source>
        <dbReference type="Pfam" id="PF25772"/>
    </source>
</evidence>
<feature type="region of interest" description="Disordered" evidence="4">
    <location>
        <begin position="1171"/>
        <end position="1281"/>
    </location>
</feature>
<dbReference type="GO" id="GO:0005634">
    <property type="term" value="C:nucleus"/>
    <property type="evidence" value="ECO:0007669"/>
    <property type="project" value="UniProtKB-SubCell"/>
</dbReference>
<feature type="compositionally biased region" description="Acidic residues" evidence="4">
    <location>
        <begin position="1235"/>
        <end position="1247"/>
    </location>
</feature>
<evidence type="ECO:0000256" key="3">
    <source>
        <dbReference type="ARBA" id="ARBA00023242"/>
    </source>
</evidence>
<feature type="region of interest" description="Disordered" evidence="4">
    <location>
        <begin position="1297"/>
        <end position="1332"/>
    </location>
</feature>
<dbReference type="SUPFAM" id="SSF48371">
    <property type="entry name" value="ARM repeat"/>
    <property type="match status" value="1"/>
</dbReference>
<dbReference type="PANTHER" id="PTHR48287:SF1">
    <property type="entry name" value="ARM REPEAT SUPERFAMILY PROTEIN"/>
    <property type="match status" value="1"/>
</dbReference>
<feature type="compositionally biased region" description="Basic and acidic residues" evidence="4">
    <location>
        <begin position="1318"/>
        <end position="1332"/>
    </location>
</feature>
<proteinExistence type="evidence at transcript level"/>
<feature type="compositionally biased region" description="Polar residues" evidence="4">
    <location>
        <begin position="1298"/>
        <end position="1317"/>
    </location>
</feature>
<name>W4VRP4_9DIPT</name>
<feature type="domain" description="RRP12 N-terminal HEAT" evidence="6">
    <location>
        <begin position="139"/>
        <end position="389"/>
    </location>
</feature>
<evidence type="ECO:0000313" key="7">
    <source>
        <dbReference type="EMBL" id="JAB59261.1"/>
    </source>
</evidence>
<feature type="compositionally biased region" description="Polar residues" evidence="4">
    <location>
        <begin position="1171"/>
        <end position="1186"/>
    </location>
</feature>
<feature type="region of interest" description="Disordered" evidence="4">
    <location>
        <begin position="1122"/>
        <end position="1146"/>
    </location>
</feature>
<sequence>MAKFRSKLKKKQGGKKWIRGQSSTSNPEITKHRAKAKSRFFQTNLSLAPPKSDDKNGLTLEAVTKHDAMQSFNAVEDKPVNEISNSMKSFNMDDDDFMSESQQGGTFKTFQTFASNWSACSNMSFSKLLNNFRADTYLHKEMLAILAALTEVIKEKGGKQTSTEYFLALMETIEATKEENDTIAAISLLSMGIKSVPQAVLRAKFSESGQILLELLERFSDTEKQHVLRIIIGCLSVLLRAQEYSQWKLSSTLKFFDSILAFTIHTRPKVRKAAQHAIVAIVHGSCFMLPPKDENENEGGEEKKSLIKCHPVSERVAKFCVNQFKPENIGGNQTIVLHTLGLLHNALPGFSKDDIKTVCENLLSIMTAPNVLIRTTCFQTFHSLFTAKKENLTASLTGRLITALYDYRPDKSDIKQSIAWLTVLKDGHVSLAKCNLQMCSTALPKFVEICINDFWTSENLSVVSAASNALKEILYECIQPCCETKDSNELKSYSNPINKVIQTFTKALTSLPFGHASNHILILFAIIFEICGQHFGKSLANALKIIQNRYDDQASNRLQIEHAILAAIRTMDTEIVLECIALQDEENKIDVNKTWILPLLREGLQQSTFAIFNNRILKMASQCYNTWNKLKQSENSKSEAHIYELICCQLWGLFPGFCRSPKDVSNFKYIAKTLGTVLNDNPEFRAPILDGLKELISSLNTDTDREEIAKFAKNFLPRIFNIYTSKPNGSYENEIRQSAFETVKVYLQITPKEVIDELYHTASAQLADKSCGLFAYDTVSDIIEQLILYQNEENILKSYQEFITPTLKRHQSNPNIKIEQNLRRKMKKAYKLLQNILQSNNEGCCRFMELKLGNIQKLLLNSIIHKGLEGIQLYRLNCLNLLIDKQPEITVNNKLVTKTLSEAVAAYHNDTVKSENLANHLIQKIGEMHNKESKLNEFIDLIIAGFTGDTQMITNTIWVLKNVLQEFNGSFNVDTLKYILEQVLVFTIGNNRQEVDAGVNFILTYTKILPSAFVSNYLPLIMKTLSIMVPDAKRHCRLLIGFLLKKLCKRFGAVEIIKLVPGNDEITHKRLRKIKKDLARSKRNKAEDLKKQKQSNGDDDDNDDHFDVSLEKKSLTIDDILEESGSELGSDDEESGKRTEKKSKKKMETYIKESPDNIVDLADLDAINKITTTEPIDQDGKSNQSNKKQKDANRGFKTDSSGRLIIEDIEDYSDSDEDPDENVGYKDKSKKRAYDEDETDSDDDEQSDSGPSSRKKQAVESMSMKSGRTAGSGISFGSSKYVAGGKGIHRPLAASVKSGYSSKSTKTAKSMQSTGSEYRSKKGQGDILKKGKHEPYAYVPLSRNSLNRRKRAKNAGQFKNIVKGARKGAAAGSKNRLIKKATGKKR</sequence>
<dbReference type="InterPro" id="IPR011989">
    <property type="entry name" value="ARM-like"/>
</dbReference>
<feature type="compositionally biased region" description="Basic residues" evidence="4">
    <location>
        <begin position="1"/>
        <end position="18"/>
    </location>
</feature>
<dbReference type="InterPro" id="IPR016024">
    <property type="entry name" value="ARM-type_fold"/>
</dbReference>
<feature type="region of interest" description="Disordered" evidence="4">
    <location>
        <begin position="1082"/>
        <end position="1105"/>
    </location>
</feature>
<organism evidence="7">
    <name type="scientific">Corethrella appendiculata</name>
    <dbReference type="NCBI Taxonomy" id="1370023"/>
    <lineage>
        <taxon>Eukaryota</taxon>
        <taxon>Metazoa</taxon>
        <taxon>Ecdysozoa</taxon>
        <taxon>Arthropoda</taxon>
        <taxon>Hexapoda</taxon>
        <taxon>Insecta</taxon>
        <taxon>Pterygota</taxon>
        <taxon>Neoptera</taxon>
        <taxon>Endopterygota</taxon>
        <taxon>Diptera</taxon>
        <taxon>Nematocera</taxon>
        <taxon>Culicoidea</taxon>
        <taxon>Chaoboridae</taxon>
        <taxon>Corethrella</taxon>
    </lineage>
</organism>
<feature type="compositionally biased region" description="Basic and acidic residues" evidence="4">
    <location>
        <begin position="1082"/>
        <end position="1091"/>
    </location>
</feature>
<feature type="domain" description="RRP12 HEAT" evidence="5">
    <location>
        <begin position="457"/>
        <end position="726"/>
    </location>
</feature>
<comment type="subcellular location">
    <subcellularLocation>
        <location evidence="1">Nucleus</location>
    </subcellularLocation>
</comment>
<reference evidence="7" key="1">
    <citation type="journal article" date="2014" name="Insect Biochem. Mol. Biol.">
        <title>An insight into the sialome of the frog biting fly, Corethrella appendiculata.</title>
        <authorList>
            <person name="Ribeiro J.M.C."/>
            <person name="Chagas A.C."/>
            <person name="Pham V.M."/>
            <person name="Lounibos L.P."/>
            <person name="Calvo E."/>
        </authorList>
    </citation>
    <scope>NUCLEOTIDE SEQUENCE</scope>
    <source>
        <tissue evidence="7">Salivary glands</tissue>
    </source>
</reference>
<evidence type="ECO:0000256" key="1">
    <source>
        <dbReference type="ARBA" id="ARBA00004123"/>
    </source>
</evidence>
<keyword evidence="3" id="KW-0539">Nucleus</keyword>
<comment type="similarity">
    <text evidence="2">Belongs to the RRP12 family.</text>
</comment>
<dbReference type="Pfam" id="PF08161">
    <property type="entry name" value="RRP12_HEAT"/>
    <property type="match status" value="1"/>
</dbReference>
<dbReference type="InterPro" id="IPR052087">
    <property type="entry name" value="RRP12"/>
</dbReference>